<dbReference type="InterPro" id="IPR025662">
    <property type="entry name" value="Sigma_54_int_dom_ATP-bd_1"/>
</dbReference>
<feature type="coiled-coil region" evidence="2">
    <location>
        <begin position="425"/>
        <end position="452"/>
    </location>
</feature>
<dbReference type="InterPro" id="IPR030379">
    <property type="entry name" value="G_SEPTIN_dom"/>
</dbReference>
<dbReference type="PANTHER" id="PTHR32046:SF11">
    <property type="entry name" value="IMMUNE-ASSOCIATED NUCLEOTIDE-BINDING PROTEIN 10-LIKE"/>
    <property type="match status" value="1"/>
</dbReference>
<dbReference type="InterPro" id="IPR027417">
    <property type="entry name" value="P-loop_NTPase"/>
</dbReference>
<proteinExistence type="inferred from homology"/>
<comment type="caution">
    <text evidence="4">The sequence shown here is derived from an EMBL/GenBank/DDBJ whole genome shotgun (WGS) entry which is preliminary data.</text>
</comment>
<feature type="coiled-coil region" evidence="2">
    <location>
        <begin position="292"/>
        <end position="319"/>
    </location>
</feature>
<organism evidence="4 5">
    <name type="scientific">Mugilogobius chulae</name>
    <name type="common">yellowstripe goby</name>
    <dbReference type="NCBI Taxonomy" id="88201"/>
    <lineage>
        <taxon>Eukaryota</taxon>
        <taxon>Metazoa</taxon>
        <taxon>Chordata</taxon>
        <taxon>Craniata</taxon>
        <taxon>Vertebrata</taxon>
        <taxon>Euteleostomi</taxon>
        <taxon>Actinopterygii</taxon>
        <taxon>Neopterygii</taxon>
        <taxon>Teleostei</taxon>
        <taxon>Neoteleostei</taxon>
        <taxon>Acanthomorphata</taxon>
        <taxon>Gobiaria</taxon>
        <taxon>Gobiiformes</taxon>
        <taxon>Gobioidei</taxon>
        <taxon>Gobiidae</taxon>
        <taxon>Gobionellinae</taxon>
        <taxon>Mugilogobius</taxon>
    </lineage>
</organism>
<gene>
    <name evidence="4" type="ORF">WMY93_017030</name>
</gene>
<dbReference type="PANTHER" id="PTHR32046">
    <property type="entry name" value="G DOMAIN-CONTAINING PROTEIN"/>
    <property type="match status" value="1"/>
</dbReference>
<accession>A0AAW0NN68</accession>
<evidence type="ECO:0000259" key="3">
    <source>
        <dbReference type="Pfam" id="PF00735"/>
    </source>
</evidence>
<reference evidence="5" key="1">
    <citation type="submission" date="2024-04" db="EMBL/GenBank/DDBJ databases">
        <title>Salinicola lusitanus LLJ914,a marine bacterium isolated from the Okinawa Trough.</title>
        <authorList>
            <person name="Li J."/>
        </authorList>
    </citation>
    <scope>NUCLEOTIDE SEQUENCE [LARGE SCALE GENOMIC DNA]</scope>
</reference>
<dbReference type="Gene3D" id="3.40.50.300">
    <property type="entry name" value="P-loop containing nucleotide triphosphate hydrolases"/>
    <property type="match status" value="1"/>
</dbReference>
<dbReference type="SUPFAM" id="SSF52540">
    <property type="entry name" value="P-loop containing nucleoside triphosphate hydrolases"/>
    <property type="match status" value="1"/>
</dbReference>
<comment type="similarity">
    <text evidence="1">Belongs to the TRAFAC class TrmE-Era-EngA-EngB-Septin-like GTPase superfamily. Septin GTPase family.</text>
</comment>
<dbReference type="AlphaFoldDB" id="A0AAW0NN68"/>
<evidence type="ECO:0000256" key="2">
    <source>
        <dbReference type="SAM" id="Coils"/>
    </source>
</evidence>
<dbReference type="Pfam" id="PF00735">
    <property type="entry name" value="Septin"/>
    <property type="match status" value="1"/>
</dbReference>
<sequence length="476" mass="54577">MGEAREERGSWDRPFTSVVTVSQSRLQGAVRRERETDLSRYIKESNRLSEGPPARYQRKLERVNLDGESDEESKLRKFTLGERDSRYPNKTILLVGETGSGKSTLVNALANFVMGVNFEDKVWFEIIPNEKDQSQTESQTAEVSVYEIFGCEGKIVSFSLTIIDTPGFGDTKGIEHDDIIMKKLLDLFSAADEVDLEKNIVAMITHSDGMNPENALHVLENAQIKYAKKDNEPVYFQFNNRQKDNIGKRKNAEKYASQAFEIAQDGMSEFTDFLSKSQPQSLKTTTDVLKERSRLTACIENLQERVKHIEEKQRVIKKNIHEVSKVENYNSKVVQTETYKDKKEFTGISGWFQRAVSCVKCMETCHKDCTWAVFKSMCEVMESGRCTVCPGKCPASDHVREKWFYVTKTREVEVTIGDWQKSYEVEEKKTLLEHLQKEMEEHQRGKDQCLDEAYETIEKLEKIALSADSSKHAKAT</sequence>
<dbReference type="GO" id="GO:0005525">
    <property type="term" value="F:GTP binding"/>
    <property type="evidence" value="ECO:0007669"/>
    <property type="project" value="UniProtKB-KW"/>
</dbReference>
<name>A0AAW0NN68_9GOBI</name>
<feature type="domain" description="Septin-type G" evidence="3">
    <location>
        <begin position="91"/>
        <end position="171"/>
    </location>
</feature>
<evidence type="ECO:0000313" key="5">
    <source>
        <dbReference type="Proteomes" id="UP001460270"/>
    </source>
</evidence>
<keyword evidence="5" id="KW-1185">Reference proteome</keyword>
<keyword evidence="1" id="KW-0547">Nucleotide-binding</keyword>
<evidence type="ECO:0000313" key="4">
    <source>
        <dbReference type="EMBL" id="KAK7904423.1"/>
    </source>
</evidence>
<keyword evidence="1" id="KW-0342">GTP-binding</keyword>
<protein>
    <recommendedName>
        <fullName evidence="3">Septin-type G domain-containing protein</fullName>
    </recommendedName>
</protein>
<dbReference type="PROSITE" id="PS00675">
    <property type="entry name" value="SIGMA54_INTERACT_1"/>
    <property type="match status" value="1"/>
</dbReference>
<dbReference type="Proteomes" id="UP001460270">
    <property type="component" value="Unassembled WGS sequence"/>
</dbReference>
<evidence type="ECO:0000256" key="1">
    <source>
        <dbReference type="RuleBase" id="RU004560"/>
    </source>
</evidence>
<dbReference type="EMBL" id="JBBPFD010000012">
    <property type="protein sequence ID" value="KAK7904423.1"/>
    <property type="molecule type" value="Genomic_DNA"/>
</dbReference>
<keyword evidence="2" id="KW-0175">Coiled coil</keyword>